<protein>
    <recommendedName>
        <fullName evidence="10">UPAR/Ly6 domain-containing protein qvr</fullName>
    </recommendedName>
    <alternativeName>
        <fullName evidence="11">Protein quiver</fullName>
    </alternativeName>
    <alternativeName>
        <fullName evidence="8">Protein sleepless</fullName>
    </alternativeName>
</protein>
<keyword evidence="14" id="KW-0812">Transmembrane</keyword>
<evidence type="ECO:0000256" key="4">
    <source>
        <dbReference type="ARBA" id="ARBA00022729"/>
    </source>
</evidence>
<evidence type="ECO:0000256" key="7">
    <source>
        <dbReference type="ARBA" id="ARBA00023180"/>
    </source>
</evidence>
<dbReference type="GO" id="GO:0005886">
    <property type="term" value="C:plasma membrane"/>
    <property type="evidence" value="ECO:0007669"/>
    <property type="project" value="UniProtKB-SubCell"/>
</dbReference>
<reference evidence="15 16" key="1">
    <citation type="submission" date="2024-01" db="EMBL/GenBank/DDBJ databases">
        <title>The genome of the rayed Mediterranean limpet Patella caerulea (Linnaeus, 1758).</title>
        <authorList>
            <person name="Anh-Thu Weber A."/>
            <person name="Halstead-Nussloch G."/>
        </authorList>
    </citation>
    <scope>NUCLEOTIDE SEQUENCE [LARGE SCALE GENOMIC DNA]</scope>
    <source>
        <strain evidence="15">AATW-2023a</strain>
        <tissue evidence="15">Whole specimen</tissue>
    </source>
</reference>
<dbReference type="GO" id="GO:0045121">
    <property type="term" value="C:membrane raft"/>
    <property type="evidence" value="ECO:0007669"/>
    <property type="project" value="UniProtKB-SubCell"/>
</dbReference>
<evidence type="ECO:0000256" key="2">
    <source>
        <dbReference type="ARBA" id="ARBA00010522"/>
    </source>
</evidence>
<evidence type="ECO:0000256" key="8">
    <source>
        <dbReference type="ARBA" id="ARBA00031037"/>
    </source>
</evidence>
<dbReference type="AlphaFoldDB" id="A0AAN8K0C4"/>
<accession>A0AAN8K0C4</accession>
<evidence type="ECO:0000256" key="3">
    <source>
        <dbReference type="ARBA" id="ARBA00022475"/>
    </source>
</evidence>
<evidence type="ECO:0000256" key="1">
    <source>
        <dbReference type="ARBA" id="ARBA00004471"/>
    </source>
</evidence>
<keyword evidence="6" id="KW-1015">Disulfide bond</keyword>
<dbReference type="GO" id="GO:0048511">
    <property type="term" value="P:rhythmic process"/>
    <property type="evidence" value="ECO:0007669"/>
    <property type="project" value="UniProtKB-KW"/>
</dbReference>
<evidence type="ECO:0000256" key="10">
    <source>
        <dbReference type="ARBA" id="ARBA00044524"/>
    </source>
</evidence>
<evidence type="ECO:0000256" key="14">
    <source>
        <dbReference type="SAM" id="Phobius"/>
    </source>
</evidence>
<evidence type="ECO:0000256" key="11">
    <source>
        <dbReference type="ARBA" id="ARBA00044561"/>
    </source>
</evidence>
<organism evidence="15 16">
    <name type="scientific">Patella caerulea</name>
    <name type="common">Rayed Mediterranean limpet</name>
    <dbReference type="NCBI Taxonomy" id="87958"/>
    <lineage>
        <taxon>Eukaryota</taxon>
        <taxon>Metazoa</taxon>
        <taxon>Spiralia</taxon>
        <taxon>Lophotrochozoa</taxon>
        <taxon>Mollusca</taxon>
        <taxon>Gastropoda</taxon>
        <taxon>Patellogastropoda</taxon>
        <taxon>Patelloidea</taxon>
        <taxon>Patellidae</taxon>
        <taxon>Patella</taxon>
    </lineage>
</organism>
<dbReference type="GO" id="GO:0032222">
    <property type="term" value="P:regulation of synaptic transmission, cholinergic"/>
    <property type="evidence" value="ECO:0007669"/>
    <property type="project" value="InterPro"/>
</dbReference>
<evidence type="ECO:0000256" key="5">
    <source>
        <dbReference type="ARBA" id="ARBA00023108"/>
    </source>
</evidence>
<dbReference type="GO" id="GO:0030431">
    <property type="term" value="P:sleep"/>
    <property type="evidence" value="ECO:0007669"/>
    <property type="project" value="InterPro"/>
</dbReference>
<keyword evidence="14" id="KW-1133">Transmembrane helix</keyword>
<comment type="function">
    <text evidence="12">Bifunctional regulator of neuronal activity in the mushroom body, and possibly other regions of the brain, that acts as a signaling molecule required for homeostatic regulation of sleep under normal conditions and after sleep deprivation. Reduces neuronal excitability by enhancing Sh/shaker K(+) channel activity; possibly by stabilizing Sh/shaker to increase protein levels, accelerating its activation kinetics, slowing C-type inactivation and enhancing recovery from inactivation. Specifically affects the A-type K(+) current. Antagonizes nicotinic acetylcholine receptors (nAChRs) to reduce synaptic transmission, possibly by preventing their localization to the cell surface. Required for regulation of neuromuscular excitability and plasticity at neuromuscular junctions.</text>
</comment>
<evidence type="ECO:0000313" key="15">
    <source>
        <dbReference type="EMBL" id="KAK6182453.1"/>
    </source>
</evidence>
<keyword evidence="16" id="KW-1185">Reference proteome</keyword>
<evidence type="ECO:0000256" key="13">
    <source>
        <dbReference type="ARBA" id="ARBA00046769"/>
    </source>
</evidence>
<dbReference type="EMBL" id="JAZGQO010000007">
    <property type="protein sequence ID" value="KAK6182453.1"/>
    <property type="molecule type" value="Genomic_DNA"/>
</dbReference>
<dbReference type="PANTHER" id="PTHR33562:SF31">
    <property type="entry name" value="PROTEIN QUIVER"/>
    <property type="match status" value="1"/>
</dbReference>
<comment type="caution">
    <text evidence="15">The sequence shown here is derived from an EMBL/GenBank/DDBJ whole genome shotgun (WGS) entry which is preliminary data.</text>
</comment>
<evidence type="ECO:0000256" key="12">
    <source>
        <dbReference type="ARBA" id="ARBA00045788"/>
    </source>
</evidence>
<dbReference type="Pfam" id="PF17064">
    <property type="entry name" value="QVR"/>
    <property type="match status" value="1"/>
</dbReference>
<keyword evidence="4" id="KW-0732">Signal</keyword>
<keyword evidence="3" id="KW-1003">Cell membrane</keyword>
<sequence length="133" mass="14980">MYVGQSYAQHDYSEPIKCYVCSGTADNSSCADPIDLKINPPVKKVCSQGVCLKWTHYKLGVLVIERVCSADINFQLTLIDGVCRTERNNNGYLCMCGKHLCNSTSRVRLSPVVILFLLLCYSLISQRVLPWQR</sequence>
<evidence type="ECO:0000313" key="16">
    <source>
        <dbReference type="Proteomes" id="UP001347796"/>
    </source>
</evidence>
<comment type="subcellular location">
    <subcellularLocation>
        <location evidence="1">Cell membrane</location>
        <topology evidence="1">Lipid-anchor</topology>
        <topology evidence="1">GPI-anchor</topology>
        <orientation evidence="1">Extracellular side</orientation>
    </subcellularLocation>
    <subcellularLocation>
        <location evidence="9">Membrane raft</location>
        <topology evidence="9">Lipid-anchor</topology>
        <topology evidence="9">GPI-anchor</topology>
        <orientation evidence="9">Extracellular side</orientation>
    </subcellularLocation>
</comment>
<keyword evidence="5" id="KW-0090">Biological rhythms</keyword>
<comment type="subunit">
    <text evidence="13">Interacts (via loop 2 of the three-fingered Ly-6 domain) with Sh/shaker; this interaction may stabilize both components of the complex and may be required for targeting or retention of Sh/shaker to neural cell projections. Interacts (via loop 2 of the three-fingered Ly-6 domain) with nAChRalpha3 and potentially other nicotinic acetylcholine receptors; this interaction is required for antagonism of nicotinic acetylcholine receptors.</text>
</comment>
<keyword evidence="7" id="KW-0325">Glycoprotein</keyword>
<dbReference type="Proteomes" id="UP001347796">
    <property type="component" value="Unassembled WGS sequence"/>
</dbReference>
<comment type="similarity">
    <text evidence="2">Belongs to the quiver family.</text>
</comment>
<evidence type="ECO:0000256" key="9">
    <source>
        <dbReference type="ARBA" id="ARBA00044499"/>
    </source>
</evidence>
<keyword evidence="14" id="KW-0472">Membrane</keyword>
<dbReference type="InterPro" id="IPR050975">
    <property type="entry name" value="Sleep_regulator"/>
</dbReference>
<evidence type="ECO:0000256" key="6">
    <source>
        <dbReference type="ARBA" id="ARBA00023157"/>
    </source>
</evidence>
<dbReference type="PANTHER" id="PTHR33562">
    <property type="entry name" value="ATILLA, ISOFORM B-RELATED-RELATED"/>
    <property type="match status" value="1"/>
</dbReference>
<proteinExistence type="inferred from homology"/>
<feature type="transmembrane region" description="Helical" evidence="14">
    <location>
        <begin position="107"/>
        <end position="124"/>
    </location>
</feature>
<dbReference type="InterPro" id="IPR031424">
    <property type="entry name" value="QVR-like"/>
</dbReference>
<gene>
    <name evidence="15" type="ORF">SNE40_010143</name>
</gene>
<name>A0AAN8K0C4_PATCE</name>